<comment type="caution">
    <text evidence="2">The sequence shown here is derived from an EMBL/GenBank/DDBJ whole genome shotgun (WGS) entry which is preliminary data.</text>
</comment>
<dbReference type="EMBL" id="CAJHOE010000011">
    <property type="protein sequence ID" value="CAD7289468.1"/>
    <property type="molecule type" value="Genomic_DNA"/>
</dbReference>
<keyword evidence="1" id="KW-0472">Membrane</keyword>
<evidence type="ECO:0000313" key="3">
    <source>
        <dbReference type="Proteomes" id="UP000789359"/>
    </source>
</evidence>
<evidence type="ECO:0008006" key="4">
    <source>
        <dbReference type="Google" id="ProtNLM"/>
    </source>
</evidence>
<dbReference type="RefSeq" id="WP_230057549.1">
    <property type="nucleotide sequence ID" value="NZ_CAJHOE010000011.1"/>
</dbReference>
<proteinExistence type="predicted"/>
<evidence type="ECO:0000313" key="2">
    <source>
        <dbReference type="EMBL" id="CAD7289468.1"/>
    </source>
</evidence>
<dbReference type="Proteomes" id="UP000789359">
    <property type="component" value="Unassembled WGS sequence"/>
</dbReference>
<keyword evidence="1" id="KW-1133">Transmembrane helix</keyword>
<protein>
    <recommendedName>
        <fullName evidence="4">Lycopene cyclase domain-containing protein</fullName>
    </recommendedName>
</protein>
<gene>
    <name evidence="2" type="ORF">LMG8286_01822</name>
</gene>
<sequence>MEFLVLSLIFISAFLLLFKPEKRALATGLAIASAVISILMEFYVNLWVVVPIGNY</sequence>
<accession>A0ABN7KAD4</accession>
<feature type="transmembrane region" description="Helical" evidence="1">
    <location>
        <begin position="28"/>
        <end position="50"/>
    </location>
</feature>
<organism evidence="2 3">
    <name type="scientific">Campylobacter suis</name>
    <dbReference type="NCBI Taxonomy" id="2790657"/>
    <lineage>
        <taxon>Bacteria</taxon>
        <taxon>Pseudomonadati</taxon>
        <taxon>Campylobacterota</taxon>
        <taxon>Epsilonproteobacteria</taxon>
        <taxon>Campylobacterales</taxon>
        <taxon>Campylobacteraceae</taxon>
        <taxon>Campylobacter</taxon>
    </lineage>
</organism>
<keyword evidence="1" id="KW-0812">Transmembrane</keyword>
<evidence type="ECO:0000256" key="1">
    <source>
        <dbReference type="SAM" id="Phobius"/>
    </source>
</evidence>
<keyword evidence="3" id="KW-1185">Reference proteome</keyword>
<reference evidence="2 3" key="1">
    <citation type="submission" date="2020-11" db="EMBL/GenBank/DDBJ databases">
        <authorList>
            <person name="Peeters C."/>
        </authorList>
    </citation>
    <scope>NUCLEOTIDE SEQUENCE [LARGE SCALE GENOMIC DNA]</scope>
    <source>
        <strain evidence="2 3">LMG 8286</strain>
    </source>
</reference>
<name>A0ABN7KAD4_9BACT</name>